<dbReference type="PANTHER" id="PTHR33048:SF157">
    <property type="entry name" value="INTEGRAL MEMBRANE PROTEIN"/>
    <property type="match status" value="1"/>
</dbReference>
<evidence type="ECO:0000256" key="1">
    <source>
        <dbReference type="ARBA" id="ARBA00004141"/>
    </source>
</evidence>
<feature type="region of interest" description="Disordered" evidence="6">
    <location>
        <begin position="305"/>
        <end position="326"/>
    </location>
</feature>
<feature type="transmembrane region" description="Helical" evidence="7">
    <location>
        <begin position="43"/>
        <end position="62"/>
    </location>
</feature>
<reference evidence="8" key="1">
    <citation type="submission" date="2021-01" db="EMBL/GenBank/DDBJ databases">
        <authorList>
            <consortium name="Aspergillus luchuensis mut. kawachii IFO 4304 genome sequencing consortium"/>
            <person name="Kazuki M."/>
            <person name="Futagami T."/>
        </authorList>
    </citation>
    <scope>NUCLEOTIDE SEQUENCE</scope>
    <source>
        <strain evidence="8">IFO 4308</strain>
    </source>
</reference>
<feature type="transmembrane region" description="Helical" evidence="7">
    <location>
        <begin position="187"/>
        <end position="204"/>
    </location>
</feature>
<feature type="transmembrane region" description="Helical" evidence="7">
    <location>
        <begin position="216"/>
        <end position="238"/>
    </location>
</feature>
<evidence type="ECO:0000256" key="2">
    <source>
        <dbReference type="ARBA" id="ARBA00022692"/>
    </source>
</evidence>
<name>A0A7R8AET3_ASPKA</name>
<dbReference type="KEGG" id="aluc:AKAW2_71045A"/>
<keyword evidence="4 7" id="KW-0472">Membrane</keyword>
<keyword evidence="2 7" id="KW-0812">Transmembrane</keyword>
<gene>
    <name evidence="8" type="ORF">AKAW2_71045A</name>
</gene>
<dbReference type="GeneID" id="64965488"/>
<dbReference type="EMBL" id="AP024431">
    <property type="protein sequence ID" value="BCS04167.1"/>
    <property type="molecule type" value="Genomic_DNA"/>
</dbReference>
<keyword evidence="9" id="KW-1185">Reference proteome</keyword>
<sequence>MAHGWTTPSAPSSTALLAVTSVFTVTSLSAVALRFYARRLARLDLLADDWLALAALICTLVYNSTLLTGTSRDIIANYTHPTAQTEVAARKYQLALQIIEVIALGLTKLSFFTLWKRVFSTHPVHRLCTFLIGAVTLWMVAFILATILQCGGHVSHIWSSIEDVNNSNTCASANRGILLTVYTITDLITNILITIIPIFVIVGLNMRIGRKIGMICLYVVGVYVTAISITRTYFTIVVSYNSNEEEDRLSFMHEFTLLALWAVIEVNVGILATCVTVVTRGVREVYADKRKKKFHMLSGVALKGDHHGGVGNEGGTRISNESDGIE</sequence>
<evidence type="ECO:0000256" key="6">
    <source>
        <dbReference type="SAM" id="MobiDB-lite"/>
    </source>
</evidence>
<dbReference type="PANTHER" id="PTHR33048">
    <property type="entry name" value="PTH11-LIKE INTEGRAL MEMBRANE PROTEIN (AFU_ORTHOLOGUE AFUA_5G11245)"/>
    <property type="match status" value="1"/>
</dbReference>
<proteinExistence type="inferred from homology"/>
<dbReference type="InterPro" id="IPR052337">
    <property type="entry name" value="SAT4-like"/>
</dbReference>
<evidence type="ECO:0000256" key="7">
    <source>
        <dbReference type="SAM" id="Phobius"/>
    </source>
</evidence>
<evidence type="ECO:0000313" key="9">
    <source>
        <dbReference type="Proteomes" id="UP000661280"/>
    </source>
</evidence>
<feature type="transmembrane region" description="Helical" evidence="7">
    <location>
        <begin position="127"/>
        <end position="148"/>
    </location>
</feature>
<evidence type="ECO:0000256" key="5">
    <source>
        <dbReference type="ARBA" id="ARBA00038359"/>
    </source>
</evidence>
<dbReference type="AlphaFoldDB" id="A0A7R8AET3"/>
<comment type="subcellular location">
    <subcellularLocation>
        <location evidence="1">Membrane</location>
        <topology evidence="1">Multi-pass membrane protein</topology>
    </subcellularLocation>
</comment>
<protein>
    <submittedName>
        <fullName evidence="8">Uncharacterized protein</fullName>
    </submittedName>
</protein>
<evidence type="ECO:0000256" key="3">
    <source>
        <dbReference type="ARBA" id="ARBA00022989"/>
    </source>
</evidence>
<dbReference type="OrthoDB" id="5393606at2759"/>
<feature type="transmembrane region" description="Helical" evidence="7">
    <location>
        <begin position="94"/>
        <end position="115"/>
    </location>
</feature>
<feature type="transmembrane region" description="Helical" evidence="7">
    <location>
        <begin position="15"/>
        <end position="36"/>
    </location>
</feature>
<dbReference type="GO" id="GO:0016020">
    <property type="term" value="C:membrane"/>
    <property type="evidence" value="ECO:0007669"/>
    <property type="project" value="UniProtKB-SubCell"/>
</dbReference>
<feature type="compositionally biased region" description="Polar residues" evidence="6">
    <location>
        <begin position="317"/>
        <end position="326"/>
    </location>
</feature>
<organism evidence="8 9">
    <name type="scientific">Aspergillus kawachii</name>
    <name type="common">White koji mold</name>
    <name type="synonym">Aspergillus awamori var. kawachi</name>
    <dbReference type="NCBI Taxonomy" id="1069201"/>
    <lineage>
        <taxon>Eukaryota</taxon>
        <taxon>Fungi</taxon>
        <taxon>Dikarya</taxon>
        <taxon>Ascomycota</taxon>
        <taxon>Pezizomycotina</taxon>
        <taxon>Eurotiomycetes</taxon>
        <taxon>Eurotiomycetidae</taxon>
        <taxon>Eurotiales</taxon>
        <taxon>Aspergillaceae</taxon>
        <taxon>Aspergillus</taxon>
        <taxon>Aspergillus subgen. Circumdati</taxon>
    </lineage>
</organism>
<accession>A0A7R8AET3</accession>
<evidence type="ECO:0000313" key="8">
    <source>
        <dbReference type="EMBL" id="BCS04167.1"/>
    </source>
</evidence>
<feature type="transmembrane region" description="Helical" evidence="7">
    <location>
        <begin position="258"/>
        <end position="282"/>
    </location>
</feature>
<keyword evidence="3 7" id="KW-1133">Transmembrane helix</keyword>
<comment type="similarity">
    <text evidence="5">Belongs to the SAT4 family.</text>
</comment>
<dbReference type="Pfam" id="PF20684">
    <property type="entry name" value="Fung_rhodopsin"/>
    <property type="match status" value="1"/>
</dbReference>
<evidence type="ECO:0000256" key="4">
    <source>
        <dbReference type="ARBA" id="ARBA00023136"/>
    </source>
</evidence>
<dbReference type="Proteomes" id="UP000661280">
    <property type="component" value="Chromosome 7"/>
</dbReference>
<dbReference type="RefSeq" id="XP_041547929.1">
    <property type="nucleotide sequence ID" value="XM_041683694.1"/>
</dbReference>
<dbReference type="InterPro" id="IPR049326">
    <property type="entry name" value="Rhodopsin_dom_fungi"/>
</dbReference>
<reference evidence="8" key="2">
    <citation type="submission" date="2021-02" db="EMBL/GenBank/DDBJ databases">
        <title>Aspergillus luchuensis mut. kawachii IFO 4304 genome sequence.</title>
        <authorList>
            <person name="Mori K."/>
            <person name="Kadooka C."/>
            <person name="Goto M."/>
            <person name="Futagami T."/>
        </authorList>
    </citation>
    <scope>NUCLEOTIDE SEQUENCE</scope>
    <source>
        <strain evidence="8">IFO 4308</strain>
    </source>
</reference>